<comment type="caution">
    <text evidence="2">The sequence shown here is derived from an EMBL/GenBank/DDBJ whole genome shotgun (WGS) entry which is preliminary data.</text>
</comment>
<dbReference type="SUPFAM" id="SSF140500">
    <property type="entry name" value="BAS1536-like"/>
    <property type="match status" value="1"/>
</dbReference>
<accession>A0ABV4UWY5</accession>
<name>A0ABV4UWY5_9BACL</name>
<evidence type="ECO:0000256" key="1">
    <source>
        <dbReference type="SAM" id="Coils"/>
    </source>
</evidence>
<evidence type="ECO:0000313" key="3">
    <source>
        <dbReference type="Proteomes" id="UP001575622"/>
    </source>
</evidence>
<dbReference type="Gene3D" id="4.10.280.10">
    <property type="entry name" value="Helix-loop-helix DNA-binding domain"/>
    <property type="match status" value="1"/>
</dbReference>
<keyword evidence="3" id="KW-1185">Reference proteome</keyword>
<evidence type="ECO:0000313" key="2">
    <source>
        <dbReference type="EMBL" id="MFB0840940.1"/>
    </source>
</evidence>
<organism evidence="2 3">
    <name type="scientific">Paenibacillus oleatilyticus</name>
    <dbReference type="NCBI Taxonomy" id="2594886"/>
    <lineage>
        <taxon>Bacteria</taxon>
        <taxon>Bacillati</taxon>
        <taxon>Bacillota</taxon>
        <taxon>Bacilli</taxon>
        <taxon>Bacillales</taxon>
        <taxon>Paenibacillaceae</taxon>
        <taxon>Paenibacillus</taxon>
    </lineage>
</organism>
<dbReference type="InterPro" id="IPR037208">
    <property type="entry name" value="Spo0E-like_sf"/>
</dbReference>
<sequence length="57" mass="6380">MCDLESLLIKIEKLRAELNALSKSKELSDPEVIAASQRLDDALNEYETMKQSPTGRS</sequence>
<reference evidence="2 3" key="1">
    <citation type="submission" date="2024-09" db="EMBL/GenBank/DDBJ databases">
        <authorList>
            <person name="Makale K.P.P."/>
            <person name="Makhzoum A."/>
            <person name="Rantong G."/>
            <person name="Rahube T.O."/>
        </authorList>
    </citation>
    <scope>NUCLEOTIDE SEQUENCE [LARGE SCALE GENOMIC DNA]</scope>
    <source>
        <strain evidence="2 3">KM_D13</strain>
    </source>
</reference>
<gene>
    <name evidence="2" type="ORF">ACEU3E_02045</name>
</gene>
<dbReference type="InterPro" id="IPR018540">
    <property type="entry name" value="Spo0E-like"/>
</dbReference>
<dbReference type="Proteomes" id="UP001575622">
    <property type="component" value="Unassembled WGS sequence"/>
</dbReference>
<keyword evidence="1" id="KW-0175">Coiled coil</keyword>
<dbReference type="RefSeq" id="WP_373948260.1">
    <property type="nucleotide sequence ID" value="NZ_JBHDLN010000001.1"/>
</dbReference>
<protein>
    <submittedName>
        <fullName evidence="2">Spo0E family sporulation regulatory protein-aspartic acid phosphatase</fullName>
    </submittedName>
</protein>
<feature type="coiled-coil region" evidence="1">
    <location>
        <begin position="4"/>
        <end position="52"/>
    </location>
</feature>
<proteinExistence type="predicted"/>
<dbReference type="Pfam" id="PF09388">
    <property type="entry name" value="SpoOE-like"/>
    <property type="match status" value="1"/>
</dbReference>
<dbReference type="EMBL" id="JBHDLN010000001">
    <property type="protein sequence ID" value="MFB0840940.1"/>
    <property type="molecule type" value="Genomic_DNA"/>
</dbReference>
<dbReference type="InterPro" id="IPR036638">
    <property type="entry name" value="HLH_DNA-bd_sf"/>
</dbReference>